<dbReference type="EMBL" id="RCCT01000005">
    <property type="protein sequence ID" value="RLK02753.1"/>
    <property type="molecule type" value="Genomic_DNA"/>
</dbReference>
<dbReference type="PRINTS" id="PR00502">
    <property type="entry name" value="NUDIXFAMILY"/>
</dbReference>
<dbReference type="SUPFAM" id="SSF55811">
    <property type="entry name" value="Nudix"/>
    <property type="match status" value="1"/>
</dbReference>
<accession>A0A497Z768</accession>
<feature type="domain" description="Nudix hydrolase" evidence="2">
    <location>
        <begin position="4"/>
        <end position="135"/>
    </location>
</feature>
<proteinExistence type="predicted"/>
<dbReference type="InterPro" id="IPR020476">
    <property type="entry name" value="Nudix_hydrolase"/>
</dbReference>
<sequence length="144" mass="15682">MSQTPKIGALAVVVHENQVLLVQRNKQPDAGLWGFPGGHVEWGETVLAAAARELREETSVIAEPIEYLDNLDLLLRDGEGLIRAHYLLVGVACRYTSGTPVAADDARDAQWFPVDQIKARDLPMSSRVPDLLQLAVLRSSLGAT</sequence>
<organism evidence="3 4">
    <name type="scientific">Ruegeria conchae</name>
    <dbReference type="NCBI Taxonomy" id="981384"/>
    <lineage>
        <taxon>Bacteria</taxon>
        <taxon>Pseudomonadati</taxon>
        <taxon>Pseudomonadota</taxon>
        <taxon>Alphaproteobacteria</taxon>
        <taxon>Rhodobacterales</taxon>
        <taxon>Roseobacteraceae</taxon>
        <taxon>Ruegeria</taxon>
    </lineage>
</organism>
<protein>
    <submittedName>
        <fullName evidence="3">ADP-ribose pyrophosphatase YjhB (NUDIX family)</fullName>
    </submittedName>
</protein>
<dbReference type="Gene3D" id="3.90.79.10">
    <property type="entry name" value="Nucleoside Triphosphate Pyrophosphohydrolase"/>
    <property type="match status" value="1"/>
</dbReference>
<dbReference type="RefSeq" id="WP_010443621.1">
    <property type="nucleotide sequence ID" value="NZ_AEYW01000025.1"/>
</dbReference>
<reference evidence="3 4" key="1">
    <citation type="submission" date="2018-10" db="EMBL/GenBank/DDBJ databases">
        <title>Genomic Encyclopedia of Archaeal and Bacterial Type Strains, Phase II (KMG-II): from individual species to whole genera.</title>
        <authorList>
            <person name="Goeker M."/>
        </authorList>
    </citation>
    <scope>NUCLEOTIDE SEQUENCE [LARGE SCALE GENOMIC DNA]</scope>
    <source>
        <strain evidence="3 4">DSM 29317</strain>
    </source>
</reference>
<evidence type="ECO:0000259" key="2">
    <source>
        <dbReference type="PROSITE" id="PS51462"/>
    </source>
</evidence>
<keyword evidence="4" id="KW-1185">Reference proteome</keyword>
<dbReference type="PROSITE" id="PS51462">
    <property type="entry name" value="NUDIX"/>
    <property type="match status" value="1"/>
</dbReference>
<dbReference type="Proteomes" id="UP000271700">
    <property type="component" value="Unassembled WGS sequence"/>
</dbReference>
<dbReference type="STRING" id="981384.GCA_000192475_00207"/>
<keyword evidence="1" id="KW-0378">Hydrolase</keyword>
<gene>
    <name evidence="3" type="ORF">CLV75_3305</name>
</gene>
<dbReference type="Pfam" id="PF00293">
    <property type="entry name" value="NUDIX"/>
    <property type="match status" value="1"/>
</dbReference>
<dbReference type="GO" id="GO:0016787">
    <property type="term" value="F:hydrolase activity"/>
    <property type="evidence" value="ECO:0007669"/>
    <property type="project" value="UniProtKB-KW"/>
</dbReference>
<dbReference type="OrthoDB" id="9761969at2"/>
<dbReference type="PANTHER" id="PTHR43736:SF1">
    <property type="entry name" value="DIHYDRONEOPTERIN TRIPHOSPHATE DIPHOSPHATASE"/>
    <property type="match status" value="1"/>
</dbReference>
<evidence type="ECO:0000256" key="1">
    <source>
        <dbReference type="ARBA" id="ARBA00022801"/>
    </source>
</evidence>
<evidence type="ECO:0000313" key="4">
    <source>
        <dbReference type="Proteomes" id="UP000271700"/>
    </source>
</evidence>
<dbReference type="CDD" id="cd04673">
    <property type="entry name" value="NUDIX_ADPRase"/>
    <property type="match status" value="1"/>
</dbReference>
<dbReference type="InterPro" id="IPR015797">
    <property type="entry name" value="NUDIX_hydrolase-like_dom_sf"/>
</dbReference>
<dbReference type="InterPro" id="IPR000086">
    <property type="entry name" value="NUDIX_hydrolase_dom"/>
</dbReference>
<dbReference type="PANTHER" id="PTHR43736">
    <property type="entry name" value="ADP-RIBOSE PYROPHOSPHATASE"/>
    <property type="match status" value="1"/>
</dbReference>
<comment type="caution">
    <text evidence="3">The sequence shown here is derived from an EMBL/GenBank/DDBJ whole genome shotgun (WGS) entry which is preliminary data.</text>
</comment>
<name>A0A497Z768_9RHOB</name>
<dbReference type="AlphaFoldDB" id="A0A497Z768"/>
<evidence type="ECO:0000313" key="3">
    <source>
        <dbReference type="EMBL" id="RLK02753.1"/>
    </source>
</evidence>